<evidence type="ECO:0000256" key="1">
    <source>
        <dbReference type="ARBA" id="ARBA00004173"/>
    </source>
</evidence>
<dbReference type="PANTHER" id="PTHR28554">
    <property type="entry name" value="39S RIBOSOMAL PROTEIN L45, MITOCHONDRIAL"/>
    <property type="match status" value="1"/>
</dbReference>
<dbReference type="Proteomes" id="UP001063166">
    <property type="component" value="Unassembled WGS sequence"/>
</dbReference>
<dbReference type="Gene3D" id="3.10.450.240">
    <property type="match status" value="1"/>
</dbReference>
<evidence type="ECO:0000256" key="3">
    <source>
        <dbReference type="ARBA" id="ARBA00023128"/>
    </source>
</evidence>
<evidence type="ECO:0000256" key="4">
    <source>
        <dbReference type="SAM" id="MobiDB-lite"/>
    </source>
</evidence>
<evidence type="ECO:0000313" key="5">
    <source>
        <dbReference type="EMBL" id="GLB42111.1"/>
    </source>
</evidence>
<name>A0A9P3PUW7_LYOSH</name>
<dbReference type="EMBL" id="BRPK01000011">
    <property type="protein sequence ID" value="GLB42111.1"/>
    <property type="molecule type" value="Genomic_DNA"/>
</dbReference>
<feature type="compositionally biased region" description="Low complexity" evidence="4">
    <location>
        <begin position="62"/>
        <end position="71"/>
    </location>
</feature>
<sequence>MAFRISRRCIGALCTQAGPSLTLAGPSRVGHWHPTSAARCYAASATKQKQKAKKTANPSVNAALKAASSPKATKKSTKPADTPNVTASAAQTPATSVKELRNTASGGMSYKIAEKKEQALTEEEQMAQVEQIMAMSTLFPTADVWGQRVETLDVMIPYSTRLSDRTAYPSWRAMFDQFVQNRYNSAKNATSMLMLAQANAIPGVDLSETTRTQRWLTQWPWRLFTTTSVLRGSWMEPLRKLALQSYCQLNVALARQDDKMIRELSASTYQDHIMRLKKKQHPHYTYLWRIHKEITPTRVLSIRATEGYLATEDPKFGNRMMVHALVRIDSEQSLEIYDRQGNPVHARPANAAELNFGSHPAERRRVTEYLVFEKRMWYDGPWVIREQLWEAPGRDAAI</sequence>
<comment type="subcellular location">
    <subcellularLocation>
        <location evidence="1">Mitochondrion</location>
    </subcellularLocation>
</comment>
<gene>
    <name evidence="5" type="ORF">LshimejAT787_1101260</name>
</gene>
<dbReference type="GO" id="GO:0005739">
    <property type="term" value="C:mitochondrion"/>
    <property type="evidence" value="ECO:0007669"/>
    <property type="project" value="UniProtKB-SubCell"/>
</dbReference>
<dbReference type="AlphaFoldDB" id="A0A9P3PUW7"/>
<feature type="compositionally biased region" description="Polar residues" evidence="4">
    <location>
        <begin position="84"/>
        <end position="95"/>
    </location>
</feature>
<dbReference type="PANTHER" id="PTHR28554:SF1">
    <property type="entry name" value="LARGE RIBOSOMAL SUBUNIT PROTEIN ML45"/>
    <property type="match status" value="1"/>
</dbReference>
<keyword evidence="3" id="KW-0496">Mitochondrion</keyword>
<keyword evidence="6" id="KW-1185">Reference proteome</keyword>
<keyword evidence="2" id="KW-0809">Transit peptide</keyword>
<feature type="region of interest" description="Disordered" evidence="4">
    <location>
        <begin position="48"/>
        <end position="97"/>
    </location>
</feature>
<dbReference type="OrthoDB" id="19619at2759"/>
<evidence type="ECO:0008006" key="7">
    <source>
        <dbReference type="Google" id="ProtNLM"/>
    </source>
</evidence>
<evidence type="ECO:0000313" key="6">
    <source>
        <dbReference type="Proteomes" id="UP001063166"/>
    </source>
</evidence>
<protein>
    <recommendedName>
        <fullName evidence="7">Tim44-like domain-containing protein</fullName>
    </recommendedName>
</protein>
<accession>A0A9P3PUW7</accession>
<reference evidence="5" key="1">
    <citation type="submission" date="2022-07" db="EMBL/GenBank/DDBJ databases">
        <title>The genome of Lyophyllum shimeji provides insight into the initial evolution of ectomycorrhizal fungal genome.</title>
        <authorList>
            <person name="Kobayashi Y."/>
            <person name="Shibata T."/>
            <person name="Hirakawa H."/>
            <person name="Shigenobu S."/>
            <person name="Nishiyama T."/>
            <person name="Yamada A."/>
            <person name="Hasebe M."/>
            <person name="Kawaguchi M."/>
        </authorList>
    </citation>
    <scope>NUCLEOTIDE SEQUENCE</scope>
    <source>
        <strain evidence="5">AT787</strain>
    </source>
</reference>
<organism evidence="5 6">
    <name type="scientific">Lyophyllum shimeji</name>
    <name type="common">Hon-shimeji</name>
    <name type="synonym">Tricholoma shimeji</name>
    <dbReference type="NCBI Taxonomy" id="47721"/>
    <lineage>
        <taxon>Eukaryota</taxon>
        <taxon>Fungi</taxon>
        <taxon>Dikarya</taxon>
        <taxon>Basidiomycota</taxon>
        <taxon>Agaricomycotina</taxon>
        <taxon>Agaricomycetes</taxon>
        <taxon>Agaricomycetidae</taxon>
        <taxon>Agaricales</taxon>
        <taxon>Tricholomatineae</taxon>
        <taxon>Lyophyllaceae</taxon>
        <taxon>Lyophyllum</taxon>
    </lineage>
</organism>
<comment type="caution">
    <text evidence="5">The sequence shown here is derived from an EMBL/GenBank/DDBJ whole genome shotgun (WGS) entry which is preliminary data.</text>
</comment>
<proteinExistence type="predicted"/>
<dbReference type="InterPro" id="IPR051975">
    <property type="entry name" value="mtLSU_mL45"/>
</dbReference>
<evidence type="ECO:0000256" key="2">
    <source>
        <dbReference type="ARBA" id="ARBA00022946"/>
    </source>
</evidence>